<dbReference type="PANTHER" id="PTHR32251:SF23">
    <property type="entry name" value="3-OXO-5-ALPHA-STEROID 4-DEHYDROGENASE (DUF1295)"/>
    <property type="match status" value="1"/>
</dbReference>
<keyword evidence="3" id="KW-1185">Reference proteome</keyword>
<comment type="caution">
    <text evidence="2">The sequence shown here is derived from an EMBL/GenBank/DDBJ whole genome shotgun (WGS) entry which is preliminary data.</text>
</comment>
<keyword evidence="1" id="KW-1133">Transmembrane helix</keyword>
<reference evidence="2" key="1">
    <citation type="submission" date="2020-11" db="EMBL/GenBank/DDBJ databases">
        <authorList>
            <consortium name="DOE Joint Genome Institute"/>
            <person name="Ahrendt S."/>
            <person name="Riley R."/>
            <person name="Andreopoulos W."/>
            <person name="Labutti K."/>
            <person name="Pangilinan J."/>
            <person name="Ruiz-Duenas F.J."/>
            <person name="Barrasa J.M."/>
            <person name="Sanchez-Garcia M."/>
            <person name="Camarero S."/>
            <person name="Miyauchi S."/>
            <person name="Serrano A."/>
            <person name="Linde D."/>
            <person name="Babiker R."/>
            <person name="Drula E."/>
            <person name="Ayuso-Fernandez I."/>
            <person name="Pacheco R."/>
            <person name="Padilla G."/>
            <person name="Ferreira P."/>
            <person name="Barriuso J."/>
            <person name="Kellner H."/>
            <person name="Castanera R."/>
            <person name="Alfaro M."/>
            <person name="Ramirez L."/>
            <person name="Pisabarro A.G."/>
            <person name="Kuo A."/>
            <person name="Tritt A."/>
            <person name="Lipzen A."/>
            <person name="He G."/>
            <person name="Yan M."/>
            <person name="Ng V."/>
            <person name="Cullen D."/>
            <person name="Martin F."/>
            <person name="Rosso M.-N."/>
            <person name="Henrissat B."/>
            <person name="Hibbett D."/>
            <person name="Martinez A.T."/>
            <person name="Grigoriev I.V."/>
        </authorList>
    </citation>
    <scope>NUCLEOTIDE SEQUENCE</scope>
    <source>
        <strain evidence="2">AH 40177</strain>
    </source>
</reference>
<evidence type="ECO:0000256" key="1">
    <source>
        <dbReference type="SAM" id="Phobius"/>
    </source>
</evidence>
<dbReference type="PANTHER" id="PTHR32251">
    <property type="entry name" value="3-OXO-5-ALPHA-STEROID 4-DEHYDROGENASE"/>
    <property type="match status" value="1"/>
</dbReference>
<feature type="transmembrane region" description="Helical" evidence="1">
    <location>
        <begin position="459"/>
        <end position="481"/>
    </location>
</feature>
<name>A0A9P5PVN5_9AGAR</name>
<dbReference type="EMBL" id="JADNRY010000044">
    <property type="protein sequence ID" value="KAF9070153.1"/>
    <property type="molecule type" value="Genomic_DNA"/>
</dbReference>
<feature type="transmembrane region" description="Helical" evidence="1">
    <location>
        <begin position="389"/>
        <end position="415"/>
    </location>
</feature>
<sequence length="575" mass="63754">MSFQTLLVHWSYPISLCVFSTVSTYVLSIVTSNVSQVDRLWTFLPWLYNAYWTFLPLWQREPLFAPGILGTIANGVLPWTPKELGAELQFVPRAILIQTAITLWMFRLSYNTYRRGLFSLKDEDYRWAVLRAQFTRQFGNFGGGAVFQVVNLTFIAATQNLLLMTLGWPVYLAVVSAPLGATSAYGPAVSEFLSPFVPSYLIHLGHATGLSIADALLALWALGILAVEFTSDNQQYLYQTYKYAFLAKDASSSSKEDKSYASAVKTSSASSNDFSVKNAAHEHAFDVASAVAWPGAKPSSSATTTHFGTVILTPSSASHGFIATGLWQYSRHPNFACEQAFWWVMCGIGSLDGVKYFSSTLAFSFLDSTHFFDIYFDSSMAKLEFIRSIYQFASSVIPFIPSLLLSVLFISSTAFTEAITLSKYPLRYSAFQRRVAMFNFGGIPALLGSFTGLSLGVFFSVVVILLNLPLSPILAPVLMIFGFRRMVEAVVDVIGDPVGVGSPTWWLEILTGSEEQRRKDDKLIWGERGNVKQEPSFDIISILYPVRASNVRRYHQSSTVSNQYGSLGYTIGLIV</sequence>
<feature type="transmembrane region" description="Helical" evidence="1">
    <location>
        <begin position="435"/>
        <end position="453"/>
    </location>
</feature>
<accession>A0A9P5PVN5</accession>
<dbReference type="AlphaFoldDB" id="A0A9P5PVN5"/>
<feature type="transmembrane region" description="Helical" evidence="1">
    <location>
        <begin position="161"/>
        <end position="181"/>
    </location>
</feature>
<keyword evidence="1" id="KW-0812">Transmembrane</keyword>
<evidence type="ECO:0000313" key="3">
    <source>
        <dbReference type="Proteomes" id="UP000772434"/>
    </source>
</evidence>
<dbReference type="InterPro" id="IPR010721">
    <property type="entry name" value="UstE-like"/>
</dbReference>
<dbReference type="GO" id="GO:0016020">
    <property type="term" value="C:membrane"/>
    <property type="evidence" value="ECO:0007669"/>
    <property type="project" value="TreeGrafter"/>
</dbReference>
<gene>
    <name evidence="2" type="ORF">BDP27DRAFT_1402219</name>
</gene>
<feature type="transmembrane region" description="Helical" evidence="1">
    <location>
        <begin position="201"/>
        <end position="227"/>
    </location>
</feature>
<keyword evidence="1" id="KW-0472">Membrane</keyword>
<feature type="transmembrane region" description="Helical" evidence="1">
    <location>
        <begin position="340"/>
        <end position="358"/>
    </location>
</feature>
<dbReference type="Gene3D" id="1.20.120.1630">
    <property type="match status" value="1"/>
</dbReference>
<feature type="transmembrane region" description="Helical" evidence="1">
    <location>
        <begin position="6"/>
        <end position="28"/>
    </location>
</feature>
<protein>
    <submittedName>
        <fullName evidence="2">Uncharacterized protein</fullName>
    </submittedName>
</protein>
<dbReference type="Proteomes" id="UP000772434">
    <property type="component" value="Unassembled WGS sequence"/>
</dbReference>
<dbReference type="OrthoDB" id="201504at2759"/>
<evidence type="ECO:0000313" key="2">
    <source>
        <dbReference type="EMBL" id="KAF9070153.1"/>
    </source>
</evidence>
<proteinExistence type="predicted"/>
<organism evidence="2 3">
    <name type="scientific">Rhodocollybia butyracea</name>
    <dbReference type="NCBI Taxonomy" id="206335"/>
    <lineage>
        <taxon>Eukaryota</taxon>
        <taxon>Fungi</taxon>
        <taxon>Dikarya</taxon>
        <taxon>Basidiomycota</taxon>
        <taxon>Agaricomycotina</taxon>
        <taxon>Agaricomycetes</taxon>
        <taxon>Agaricomycetidae</taxon>
        <taxon>Agaricales</taxon>
        <taxon>Marasmiineae</taxon>
        <taxon>Omphalotaceae</taxon>
        <taxon>Rhodocollybia</taxon>
    </lineage>
</organism>
<dbReference type="Pfam" id="PF06966">
    <property type="entry name" value="DUF1295"/>
    <property type="match status" value="2"/>
</dbReference>